<evidence type="ECO:0000313" key="3">
    <source>
        <dbReference type="Proteomes" id="UP000775547"/>
    </source>
</evidence>
<name>A0A9P7GBW4_9AGAR</name>
<feature type="region of interest" description="Disordered" evidence="1">
    <location>
        <begin position="135"/>
        <end position="171"/>
    </location>
</feature>
<organism evidence="2 3">
    <name type="scientific">Asterophora parasitica</name>
    <dbReference type="NCBI Taxonomy" id="117018"/>
    <lineage>
        <taxon>Eukaryota</taxon>
        <taxon>Fungi</taxon>
        <taxon>Dikarya</taxon>
        <taxon>Basidiomycota</taxon>
        <taxon>Agaricomycotina</taxon>
        <taxon>Agaricomycetes</taxon>
        <taxon>Agaricomycetidae</taxon>
        <taxon>Agaricales</taxon>
        <taxon>Tricholomatineae</taxon>
        <taxon>Lyophyllaceae</taxon>
        <taxon>Asterophora</taxon>
    </lineage>
</organism>
<proteinExistence type="predicted"/>
<protein>
    <submittedName>
        <fullName evidence="2">Uncharacterized protein</fullName>
    </submittedName>
</protein>
<dbReference type="EMBL" id="JABCKV010000007">
    <property type="protein sequence ID" value="KAG5647664.1"/>
    <property type="molecule type" value="Genomic_DNA"/>
</dbReference>
<gene>
    <name evidence="2" type="ORF">DXG03_008387</name>
</gene>
<feature type="region of interest" description="Disordered" evidence="1">
    <location>
        <begin position="255"/>
        <end position="277"/>
    </location>
</feature>
<dbReference type="Proteomes" id="UP000775547">
    <property type="component" value="Unassembled WGS sequence"/>
</dbReference>
<accession>A0A9P7GBW4</accession>
<feature type="compositionally biased region" description="Low complexity" evidence="1">
    <location>
        <begin position="260"/>
        <end position="274"/>
    </location>
</feature>
<reference evidence="2" key="1">
    <citation type="submission" date="2020-07" db="EMBL/GenBank/DDBJ databases">
        <authorList>
            <person name="Nieuwenhuis M."/>
            <person name="Van De Peppel L.J.J."/>
        </authorList>
    </citation>
    <scope>NUCLEOTIDE SEQUENCE</scope>
    <source>
        <strain evidence="2">AP01</strain>
        <tissue evidence="2">Mycelium</tissue>
    </source>
</reference>
<keyword evidence="3" id="KW-1185">Reference proteome</keyword>
<dbReference type="AlphaFoldDB" id="A0A9P7GBW4"/>
<feature type="compositionally biased region" description="Low complexity" evidence="1">
    <location>
        <begin position="11"/>
        <end position="31"/>
    </location>
</feature>
<feature type="region of interest" description="Disordered" evidence="1">
    <location>
        <begin position="1"/>
        <end position="55"/>
    </location>
</feature>
<evidence type="ECO:0000313" key="2">
    <source>
        <dbReference type="EMBL" id="KAG5647664.1"/>
    </source>
</evidence>
<comment type="caution">
    <text evidence="2">The sequence shown here is derived from an EMBL/GenBank/DDBJ whole genome shotgun (WGS) entry which is preliminary data.</text>
</comment>
<reference evidence="2" key="2">
    <citation type="submission" date="2021-10" db="EMBL/GenBank/DDBJ databases">
        <title>Phylogenomics reveals ancestral predisposition of the termite-cultivated fungus Termitomyces towards a domesticated lifestyle.</title>
        <authorList>
            <person name="Auxier B."/>
            <person name="Grum-Grzhimaylo A."/>
            <person name="Cardenas M.E."/>
            <person name="Lodge J.D."/>
            <person name="Laessoe T."/>
            <person name="Pedersen O."/>
            <person name="Smith M.E."/>
            <person name="Kuyper T.W."/>
            <person name="Franco-Molano E.A."/>
            <person name="Baroni T.J."/>
            <person name="Aanen D.K."/>
        </authorList>
    </citation>
    <scope>NUCLEOTIDE SEQUENCE</scope>
    <source>
        <strain evidence="2">AP01</strain>
        <tissue evidence="2">Mycelium</tissue>
    </source>
</reference>
<sequence>MAKPFENSDIPNSPQLPSNSTSSLPSNQLPASRKRARDSDDDSTNIGEDVQKTRRVNPQRLAARLGADLVADMEAYIYPGAKMPTFEVRRVLQERYAVDRRHVYDYFHSRGLRVAKEDKHTNLTRGRLSKALAKQSLASDATVRNPADSALAPEKENHPLESPTIGGQSVDKQPIARPVVPLRHWSVKHKATAEPEELSSRNAKLVATERISGLKKRRRRRILSGGASDSTAYTVERTLPPERLTVVPSLSAPQTQVVVPSNSRAKSPSRARSPSPCPEFTLFDDSLKFQSEEPDFPVFHPSPDLLIDIYDTEVTLRMPLGDNQGDSLSTVEQHRSLTQLERLELYNLINNNIGTSSGIEECAGTYSAYMKERSRHYFDRISFKASYGGRIYRAYPDELRSSTKAIGDDVAQVDFKKWLSSPDKELRDLWATRPSQLSSLALRLDELGDSSLSPSQFHVKRNKAGLEHASRGSVAAEVPNALHYDYDVKLSPQRTAPSLAGSTISISRQFHYFESDKRPSCPPTPCVQIEASKPSVTILDSSAPPATQFQTAGFMDMYLRTPSSNVIRPGLYASTPARFRTTSGGGI</sequence>
<dbReference type="OrthoDB" id="3038119at2759"/>
<evidence type="ECO:0000256" key="1">
    <source>
        <dbReference type="SAM" id="MobiDB-lite"/>
    </source>
</evidence>